<dbReference type="InterPro" id="IPR036388">
    <property type="entry name" value="WH-like_DNA-bd_sf"/>
</dbReference>
<protein>
    <recommendedName>
        <fullName evidence="3">HTH-type transcriptional regulator MetR</fullName>
    </recommendedName>
</protein>
<evidence type="ECO:0000256" key="1">
    <source>
        <dbReference type="ARBA" id="ARBA00004496"/>
    </source>
</evidence>
<evidence type="ECO:0000256" key="9">
    <source>
        <dbReference type="ARBA" id="ARBA00023167"/>
    </source>
</evidence>
<dbReference type="Proteomes" id="UP000633263">
    <property type="component" value="Unassembled WGS sequence"/>
</dbReference>
<dbReference type="PANTHER" id="PTHR30346">
    <property type="entry name" value="TRANSCRIPTIONAL DUAL REGULATOR HCAR-RELATED"/>
    <property type="match status" value="1"/>
</dbReference>
<evidence type="ECO:0000256" key="2">
    <source>
        <dbReference type="ARBA" id="ARBA00009437"/>
    </source>
</evidence>
<accession>A0ABQ2CQY2</accession>
<evidence type="ECO:0000256" key="4">
    <source>
        <dbReference type="ARBA" id="ARBA00022490"/>
    </source>
</evidence>
<dbReference type="RefSeq" id="WP_188635787.1">
    <property type="nucleotide sequence ID" value="NZ_BMNN01000002.1"/>
</dbReference>
<proteinExistence type="inferred from homology"/>
<dbReference type="InterPro" id="IPR005119">
    <property type="entry name" value="LysR_subst-bd"/>
</dbReference>
<keyword evidence="12" id="KW-1185">Reference proteome</keyword>
<feature type="domain" description="HTH lysR-type" evidence="10">
    <location>
        <begin position="2"/>
        <end position="59"/>
    </location>
</feature>
<dbReference type="InterPro" id="IPR000847">
    <property type="entry name" value="LysR_HTH_N"/>
</dbReference>
<evidence type="ECO:0000259" key="10">
    <source>
        <dbReference type="PROSITE" id="PS50931"/>
    </source>
</evidence>
<dbReference type="Pfam" id="PF00126">
    <property type="entry name" value="HTH_1"/>
    <property type="match status" value="1"/>
</dbReference>
<dbReference type="Gene3D" id="1.10.10.10">
    <property type="entry name" value="Winged helix-like DNA-binding domain superfamily/Winged helix DNA-binding domain"/>
    <property type="match status" value="1"/>
</dbReference>
<keyword evidence="6" id="KW-0805">Transcription regulation</keyword>
<gene>
    <name evidence="11" type="primary">metR</name>
    <name evidence="11" type="ORF">GCM10009083_12780</name>
</gene>
<evidence type="ECO:0000256" key="7">
    <source>
        <dbReference type="ARBA" id="ARBA00023125"/>
    </source>
</evidence>
<comment type="subcellular location">
    <subcellularLocation>
        <location evidence="1">Cytoplasm</location>
    </subcellularLocation>
</comment>
<dbReference type="EMBL" id="BMNN01000002">
    <property type="protein sequence ID" value="GGI97468.1"/>
    <property type="molecule type" value="Genomic_DNA"/>
</dbReference>
<name>A0ABQ2CQY2_9GAMM</name>
<reference evidence="12" key="1">
    <citation type="journal article" date="2019" name="Int. J. Syst. Evol. Microbiol.">
        <title>The Global Catalogue of Microorganisms (GCM) 10K type strain sequencing project: providing services to taxonomists for standard genome sequencing and annotation.</title>
        <authorList>
            <consortium name="The Broad Institute Genomics Platform"/>
            <consortium name="The Broad Institute Genome Sequencing Center for Infectious Disease"/>
            <person name="Wu L."/>
            <person name="Ma J."/>
        </authorList>
    </citation>
    <scope>NUCLEOTIDE SEQUENCE [LARGE SCALE GENOMIC DNA]</scope>
    <source>
        <strain evidence="12">JCM 11590</strain>
    </source>
</reference>
<comment type="caution">
    <text evidence="11">The sequence shown here is derived from an EMBL/GenBank/DDBJ whole genome shotgun (WGS) entry which is preliminary data.</text>
</comment>
<dbReference type="Gene3D" id="3.40.190.10">
    <property type="entry name" value="Periplasmic binding protein-like II"/>
    <property type="match status" value="2"/>
</dbReference>
<keyword evidence="8" id="KW-0804">Transcription</keyword>
<evidence type="ECO:0000256" key="3">
    <source>
        <dbReference type="ARBA" id="ARBA00019365"/>
    </source>
</evidence>
<organism evidence="11 12">
    <name type="scientific">Halopseudomonas pertucinogena</name>
    <dbReference type="NCBI Taxonomy" id="86175"/>
    <lineage>
        <taxon>Bacteria</taxon>
        <taxon>Pseudomonadati</taxon>
        <taxon>Pseudomonadota</taxon>
        <taxon>Gammaproteobacteria</taxon>
        <taxon>Pseudomonadales</taxon>
        <taxon>Pseudomonadaceae</taxon>
        <taxon>Halopseudomonas</taxon>
    </lineage>
</organism>
<dbReference type="SUPFAM" id="SSF53850">
    <property type="entry name" value="Periplasmic binding protein-like II"/>
    <property type="match status" value="1"/>
</dbReference>
<dbReference type="PROSITE" id="PS50931">
    <property type="entry name" value="HTH_LYSR"/>
    <property type="match status" value="1"/>
</dbReference>
<dbReference type="CDD" id="cd08441">
    <property type="entry name" value="PBP2_MetR"/>
    <property type="match status" value="1"/>
</dbReference>
<evidence type="ECO:0000256" key="8">
    <source>
        <dbReference type="ARBA" id="ARBA00023163"/>
    </source>
</evidence>
<keyword evidence="5" id="KW-0028">Amino-acid biosynthesis</keyword>
<dbReference type="PANTHER" id="PTHR30346:SF28">
    <property type="entry name" value="HTH-TYPE TRANSCRIPTIONAL REGULATOR CYNR"/>
    <property type="match status" value="1"/>
</dbReference>
<dbReference type="Pfam" id="PF03466">
    <property type="entry name" value="LysR_substrate"/>
    <property type="match status" value="1"/>
</dbReference>
<dbReference type="InterPro" id="IPR037406">
    <property type="entry name" value="MetR_PBP2"/>
</dbReference>
<evidence type="ECO:0000313" key="12">
    <source>
        <dbReference type="Proteomes" id="UP000633263"/>
    </source>
</evidence>
<evidence type="ECO:0000256" key="6">
    <source>
        <dbReference type="ARBA" id="ARBA00023015"/>
    </source>
</evidence>
<keyword evidence="9" id="KW-0486">Methionine biosynthesis</keyword>
<sequence length="312" mass="34924">MLELRHLRTLVTLREADSLVEASERLHLTQSALSHQMKDLEQRLGTPLFVRKTRPVQFTSAGLRLLRLADNLLPQVRQAERDLQRLAGGQAGRLHMAIECHSCFQWLMPTIDQFRNVWPEVEVDFASGHFFAPLPALARAELDLVITSDPQDIAGLSYVPLFTYEAVLAIGNQHPLAARPFIEPQDLADQTLICYPVERDRLDIFTRFLDPAGVEPAAVRNAELTIMMMQLVASGRGVCCLPNWGMSEYVQRGYVSARRLGREGLFGTLYAAVREDMLEMPYMQDFLLTAKDISFATLEGVSARNPGAGVTS</sequence>
<evidence type="ECO:0000313" key="11">
    <source>
        <dbReference type="EMBL" id="GGI97468.1"/>
    </source>
</evidence>
<evidence type="ECO:0000256" key="5">
    <source>
        <dbReference type="ARBA" id="ARBA00022605"/>
    </source>
</evidence>
<comment type="similarity">
    <text evidence="2">Belongs to the LysR transcriptional regulatory family.</text>
</comment>
<dbReference type="PRINTS" id="PR00039">
    <property type="entry name" value="HTHLYSR"/>
</dbReference>
<dbReference type="SUPFAM" id="SSF46785">
    <property type="entry name" value="Winged helix' DNA-binding domain"/>
    <property type="match status" value="1"/>
</dbReference>
<keyword evidence="4" id="KW-0963">Cytoplasm</keyword>
<dbReference type="InterPro" id="IPR036390">
    <property type="entry name" value="WH_DNA-bd_sf"/>
</dbReference>
<keyword evidence="7" id="KW-0238">DNA-binding</keyword>